<keyword evidence="3 5" id="KW-1133">Transmembrane helix</keyword>
<proteinExistence type="predicted"/>
<keyword evidence="4 5" id="KW-0472">Membrane</keyword>
<evidence type="ECO:0000313" key="7">
    <source>
        <dbReference type="EMBL" id="ROT66835.1"/>
    </source>
</evidence>
<dbReference type="Gene3D" id="1.10.3730.20">
    <property type="match status" value="1"/>
</dbReference>
<keyword evidence="2 5" id="KW-0812">Transmembrane</keyword>
<dbReference type="Pfam" id="PF03151">
    <property type="entry name" value="TPT"/>
    <property type="match status" value="1"/>
</dbReference>
<feature type="transmembrane region" description="Helical" evidence="5">
    <location>
        <begin position="24"/>
        <end position="46"/>
    </location>
</feature>
<comment type="caution">
    <text evidence="7">The sequence shown here is derived from an EMBL/GenBank/DDBJ whole genome shotgun (WGS) entry which is preliminary data.</text>
</comment>
<dbReference type="GO" id="GO:0016020">
    <property type="term" value="C:membrane"/>
    <property type="evidence" value="ECO:0007669"/>
    <property type="project" value="UniProtKB-SubCell"/>
</dbReference>
<evidence type="ECO:0000256" key="5">
    <source>
        <dbReference type="SAM" id="Phobius"/>
    </source>
</evidence>
<feature type="domain" description="Sugar phosphate transporter" evidence="6">
    <location>
        <begin position="7"/>
        <end position="96"/>
    </location>
</feature>
<keyword evidence="8" id="KW-1185">Reference proteome</keyword>
<sequence>MLQLPTWYFLVDFNKLSHQMSNELAMAILLDGISFHGQTITAYVLMSYVNPVTYSVANTTKRAFLIWLSVLLFGNPVTLLSGVGTAVVIAGVLLYSKARDLDARRREQFSITQDKMNNIR</sequence>
<dbReference type="STRING" id="6689.A0A3R7MPJ3"/>
<dbReference type="InterPro" id="IPR037185">
    <property type="entry name" value="EmrE-like"/>
</dbReference>
<accession>A0A3R7MPJ3</accession>
<dbReference type="AlphaFoldDB" id="A0A3R7MPJ3"/>
<evidence type="ECO:0000259" key="6">
    <source>
        <dbReference type="Pfam" id="PF03151"/>
    </source>
</evidence>
<protein>
    <submittedName>
        <fullName evidence="7">Putative solute carrier family 35 member E2-like</fullName>
    </submittedName>
</protein>
<comment type="subcellular location">
    <subcellularLocation>
        <location evidence="1">Membrane</location>
        <topology evidence="1">Multi-pass membrane protein</topology>
    </subcellularLocation>
</comment>
<dbReference type="Proteomes" id="UP000283509">
    <property type="component" value="Unassembled WGS sequence"/>
</dbReference>
<dbReference type="PANTHER" id="PTHR11132">
    <property type="entry name" value="SOLUTE CARRIER FAMILY 35"/>
    <property type="match status" value="1"/>
</dbReference>
<dbReference type="InterPro" id="IPR004853">
    <property type="entry name" value="Sugar_P_trans_dom"/>
</dbReference>
<evidence type="ECO:0000256" key="4">
    <source>
        <dbReference type="ARBA" id="ARBA00023136"/>
    </source>
</evidence>
<dbReference type="SUPFAM" id="SSF103481">
    <property type="entry name" value="Multidrug resistance efflux transporter EmrE"/>
    <property type="match status" value="1"/>
</dbReference>
<evidence type="ECO:0000256" key="2">
    <source>
        <dbReference type="ARBA" id="ARBA00022692"/>
    </source>
</evidence>
<organism evidence="7 8">
    <name type="scientific">Penaeus vannamei</name>
    <name type="common">Whiteleg shrimp</name>
    <name type="synonym">Litopenaeus vannamei</name>
    <dbReference type="NCBI Taxonomy" id="6689"/>
    <lineage>
        <taxon>Eukaryota</taxon>
        <taxon>Metazoa</taxon>
        <taxon>Ecdysozoa</taxon>
        <taxon>Arthropoda</taxon>
        <taxon>Crustacea</taxon>
        <taxon>Multicrustacea</taxon>
        <taxon>Malacostraca</taxon>
        <taxon>Eumalacostraca</taxon>
        <taxon>Eucarida</taxon>
        <taxon>Decapoda</taxon>
        <taxon>Dendrobranchiata</taxon>
        <taxon>Penaeoidea</taxon>
        <taxon>Penaeidae</taxon>
        <taxon>Penaeus</taxon>
    </lineage>
</organism>
<evidence type="ECO:0000256" key="1">
    <source>
        <dbReference type="ARBA" id="ARBA00004141"/>
    </source>
</evidence>
<reference evidence="7 8" key="1">
    <citation type="submission" date="2018-04" db="EMBL/GenBank/DDBJ databases">
        <authorList>
            <person name="Zhang X."/>
            <person name="Yuan J."/>
            <person name="Li F."/>
            <person name="Xiang J."/>
        </authorList>
    </citation>
    <scope>NUCLEOTIDE SEQUENCE [LARGE SCALE GENOMIC DNA]</scope>
    <source>
        <tissue evidence="7">Muscle</tissue>
    </source>
</reference>
<feature type="transmembrane region" description="Helical" evidence="5">
    <location>
        <begin position="66"/>
        <end position="96"/>
    </location>
</feature>
<name>A0A3R7MPJ3_PENVA</name>
<evidence type="ECO:0000313" key="8">
    <source>
        <dbReference type="Proteomes" id="UP000283509"/>
    </source>
</evidence>
<dbReference type="OrthoDB" id="6418713at2759"/>
<evidence type="ECO:0000256" key="3">
    <source>
        <dbReference type="ARBA" id="ARBA00022989"/>
    </source>
</evidence>
<dbReference type="InterPro" id="IPR050186">
    <property type="entry name" value="TPT_transporter"/>
</dbReference>
<reference evidence="7 8" key="2">
    <citation type="submission" date="2019-01" db="EMBL/GenBank/DDBJ databases">
        <title>The decoding of complex shrimp genome reveals the adaptation for benthos swimmer, frequently molting mechanism and breeding impact on genome.</title>
        <authorList>
            <person name="Sun Y."/>
            <person name="Gao Y."/>
            <person name="Yu Y."/>
        </authorList>
    </citation>
    <scope>NUCLEOTIDE SEQUENCE [LARGE SCALE GENOMIC DNA]</scope>
    <source>
        <tissue evidence="7">Muscle</tissue>
    </source>
</reference>
<dbReference type="EMBL" id="QCYY01002881">
    <property type="protein sequence ID" value="ROT66835.1"/>
    <property type="molecule type" value="Genomic_DNA"/>
</dbReference>
<gene>
    <name evidence="7" type="ORF">C7M84_015106</name>
</gene>